<dbReference type="GeneID" id="8859629"/>
<feature type="compositionally biased region" description="Polar residues" evidence="2">
    <location>
        <begin position="19"/>
        <end position="28"/>
    </location>
</feature>
<feature type="region of interest" description="Disordered" evidence="2">
    <location>
        <begin position="1"/>
        <end position="38"/>
    </location>
</feature>
<keyword evidence="4" id="KW-1185">Reference proteome</keyword>
<evidence type="ECO:0000256" key="1">
    <source>
        <dbReference type="PROSITE-ProRule" id="PRU00235"/>
    </source>
</evidence>
<dbReference type="KEGG" id="ngr:NAEGRDRAFT_79132"/>
<dbReference type="RefSeq" id="XP_002679294.1">
    <property type="nucleotide sequence ID" value="XM_002679248.1"/>
</dbReference>
<dbReference type="GO" id="GO:0005085">
    <property type="term" value="F:guanyl-nucleotide exchange factor activity"/>
    <property type="evidence" value="ECO:0007669"/>
    <property type="project" value="TreeGrafter"/>
</dbReference>
<evidence type="ECO:0000313" key="3">
    <source>
        <dbReference type="EMBL" id="EFC46550.1"/>
    </source>
</evidence>
<accession>D2V995</accession>
<dbReference type="GO" id="GO:0005743">
    <property type="term" value="C:mitochondrial inner membrane"/>
    <property type="evidence" value="ECO:0007669"/>
    <property type="project" value="TreeGrafter"/>
</dbReference>
<feature type="repeat" description="RCC1" evidence="1">
    <location>
        <begin position="60"/>
        <end position="134"/>
    </location>
</feature>
<dbReference type="OMA" id="RPFHILM"/>
<evidence type="ECO:0000256" key="2">
    <source>
        <dbReference type="SAM" id="MobiDB-lite"/>
    </source>
</evidence>
<dbReference type="Pfam" id="PF00415">
    <property type="entry name" value="RCC1"/>
    <property type="match status" value="1"/>
</dbReference>
<feature type="repeat" description="RCC1" evidence="1">
    <location>
        <begin position="135"/>
        <end position="188"/>
    </location>
</feature>
<dbReference type="PANTHER" id="PTHR46337:SF1">
    <property type="entry name" value="RCC1-LIKE G EXCHANGING FACTOR-LIKE PROTEIN"/>
    <property type="match status" value="1"/>
</dbReference>
<dbReference type="GO" id="GO:0019843">
    <property type="term" value="F:rRNA binding"/>
    <property type="evidence" value="ECO:0007669"/>
    <property type="project" value="TreeGrafter"/>
</dbReference>
<dbReference type="InterPro" id="IPR000408">
    <property type="entry name" value="Reg_chr_condens"/>
</dbReference>
<dbReference type="EMBL" id="GG738858">
    <property type="protein sequence ID" value="EFC46550.1"/>
    <property type="molecule type" value="Genomic_DNA"/>
</dbReference>
<dbReference type="InterPro" id="IPR009091">
    <property type="entry name" value="RCC1/BLIP-II"/>
</dbReference>
<dbReference type="InterPro" id="IPR053035">
    <property type="entry name" value="Mitochondrial_GEF_domain"/>
</dbReference>
<dbReference type="GO" id="GO:0070131">
    <property type="term" value="P:positive regulation of mitochondrial translation"/>
    <property type="evidence" value="ECO:0007669"/>
    <property type="project" value="TreeGrafter"/>
</dbReference>
<evidence type="ECO:0000313" key="4">
    <source>
        <dbReference type="Proteomes" id="UP000006671"/>
    </source>
</evidence>
<organism evidence="4">
    <name type="scientific">Naegleria gruberi</name>
    <name type="common">Amoeba</name>
    <dbReference type="NCBI Taxonomy" id="5762"/>
    <lineage>
        <taxon>Eukaryota</taxon>
        <taxon>Discoba</taxon>
        <taxon>Heterolobosea</taxon>
        <taxon>Tetramitia</taxon>
        <taxon>Eutetramitia</taxon>
        <taxon>Vahlkampfiidae</taxon>
        <taxon>Naegleria</taxon>
    </lineage>
</organism>
<reference evidence="3 4" key="1">
    <citation type="journal article" date="2010" name="Cell">
        <title>The genome of Naegleria gruberi illuminates early eukaryotic versatility.</title>
        <authorList>
            <person name="Fritz-Laylin L.K."/>
            <person name="Prochnik S.E."/>
            <person name="Ginger M.L."/>
            <person name="Dacks J.B."/>
            <person name="Carpenter M.L."/>
            <person name="Field M.C."/>
            <person name="Kuo A."/>
            <person name="Paredez A."/>
            <person name="Chapman J."/>
            <person name="Pham J."/>
            <person name="Shu S."/>
            <person name="Neupane R."/>
            <person name="Cipriano M."/>
            <person name="Mancuso J."/>
            <person name="Tu H."/>
            <person name="Salamov A."/>
            <person name="Lindquist E."/>
            <person name="Shapiro H."/>
            <person name="Lucas S."/>
            <person name="Grigoriev I.V."/>
            <person name="Cande W.Z."/>
            <person name="Fulton C."/>
            <person name="Rokhsar D.S."/>
            <person name="Dawson S.C."/>
        </authorList>
    </citation>
    <scope>NUCLEOTIDE SEQUENCE [LARGE SCALE GENOMIC DNA]</scope>
    <source>
        <strain evidence="3 4">NEG-M</strain>
    </source>
</reference>
<sequence length="465" mass="52474">MGNRQSNRTHNESSPRHGASSSRMNSSKNRVKHLRDQEVKDANIHERSFSSSMSDSLDFTHMFSMGQNDKGQLGRGIISKDDIDSYPMGPVTEVEQKNTADLDEDEQAEIASRVLKDIKFVATGRSHIIMVTHSNKLYGMGFNNYSQLGFPETEENIPRLREIQLPEDVKTIDGLAAGWFHSVVVCDGNKVFCAGHSFFEQTFDVAMDKGFKRSVKMEFLQRDNSKITVVSASTFSSSLVVDNWKIFACGEMNANSNPANYLVPGCEIFKRDEVIKKFKHADKGLVVLAESGNVYFATKERPFHILMDSVHSITPSHMYETTYAMKDKSTILSECDLSPLTVRAQVNVQAFVEKYGMENIQLYCGYSFYYLVVNKRRVYTINGSELNEILNLDGVTTTVNIKEVVATSDCSYFIFEKCLFTASELLMKSRLLSCEMYKDVSIIASDEDYYYSRGSIISNEESACI</sequence>
<protein>
    <submittedName>
        <fullName evidence="3">Uncharacterized protein</fullName>
    </submittedName>
</protein>
<dbReference type="VEuPathDB" id="AmoebaDB:NAEGRDRAFT_79132"/>
<dbReference type="Gene3D" id="2.130.10.30">
    <property type="entry name" value="Regulator of chromosome condensation 1/beta-lactamase-inhibitor protein II"/>
    <property type="match status" value="1"/>
</dbReference>
<dbReference type="SUPFAM" id="SSF50985">
    <property type="entry name" value="RCC1/BLIP-II"/>
    <property type="match status" value="1"/>
</dbReference>
<proteinExistence type="predicted"/>
<dbReference type="Proteomes" id="UP000006671">
    <property type="component" value="Unassembled WGS sequence"/>
</dbReference>
<dbReference type="OrthoDB" id="10252212at2759"/>
<dbReference type="InParanoid" id="D2V995"/>
<name>D2V995_NAEGR</name>
<gene>
    <name evidence="3" type="ORF">NAEGRDRAFT_79132</name>
</gene>
<dbReference type="PROSITE" id="PS50012">
    <property type="entry name" value="RCC1_3"/>
    <property type="match status" value="2"/>
</dbReference>
<dbReference type="PANTHER" id="PTHR46337">
    <property type="entry name" value="RCC1-LIKE G EXCHANGING FACTOR-LIKE PROTEIN"/>
    <property type="match status" value="1"/>
</dbReference>
<dbReference type="AlphaFoldDB" id="D2V995"/>